<organism evidence="5 6">
    <name type="scientific">Vitis vinifera</name>
    <name type="common">Grape</name>
    <dbReference type="NCBI Taxonomy" id="29760"/>
    <lineage>
        <taxon>Eukaryota</taxon>
        <taxon>Viridiplantae</taxon>
        <taxon>Streptophyta</taxon>
        <taxon>Embryophyta</taxon>
        <taxon>Tracheophyta</taxon>
        <taxon>Spermatophyta</taxon>
        <taxon>Magnoliopsida</taxon>
        <taxon>eudicotyledons</taxon>
        <taxon>Gunneridae</taxon>
        <taxon>Pentapetalae</taxon>
        <taxon>rosids</taxon>
        <taxon>Vitales</taxon>
        <taxon>Vitaceae</taxon>
        <taxon>Viteae</taxon>
        <taxon>Vitis</taxon>
    </lineage>
</organism>
<evidence type="ECO:0000256" key="3">
    <source>
        <dbReference type="SAM" id="SignalP"/>
    </source>
</evidence>
<evidence type="ECO:0000256" key="2">
    <source>
        <dbReference type="SAM" id="Phobius"/>
    </source>
</evidence>
<feature type="transmembrane region" description="Helical" evidence="2">
    <location>
        <begin position="108"/>
        <end position="128"/>
    </location>
</feature>
<feature type="domain" description="EGF-like calcium-binding" evidence="4">
    <location>
        <begin position="28"/>
        <end position="70"/>
    </location>
</feature>
<name>A0A438CU89_VITVI</name>
<dbReference type="EMBL" id="QGNW01001988">
    <property type="protein sequence ID" value="RVW26768.1"/>
    <property type="molecule type" value="Genomic_DNA"/>
</dbReference>
<feature type="transmembrane region" description="Helical" evidence="2">
    <location>
        <begin position="80"/>
        <end position="102"/>
    </location>
</feature>
<dbReference type="InterPro" id="IPR001881">
    <property type="entry name" value="EGF-like_Ca-bd_dom"/>
</dbReference>
<evidence type="ECO:0000256" key="1">
    <source>
        <dbReference type="ARBA" id="ARBA00023157"/>
    </source>
</evidence>
<dbReference type="InterPro" id="IPR018097">
    <property type="entry name" value="EGF_Ca-bd_CS"/>
</dbReference>
<feature type="chain" id="PRO_5019096727" evidence="3">
    <location>
        <begin position="30"/>
        <end position="241"/>
    </location>
</feature>
<keyword evidence="2" id="KW-0812">Transmembrane</keyword>
<keyword evidence="3" id="KW-0732">Signal</keyword>
<dbReference type="SMART" id="SM00179">
    <property type="entry name" value="EGF_CA"/>
    <property type="match status" value="1"/>
</dbReference>
<comment type="caution">
    <text evidence="5">The sequence shown here is derived from an EMBL/GenBank/DDBJ whole genome shotgun (WGS) entry which is preliminary data.</text>
</comment>
<keyword evidence="2" id="KW-1133">Transmembrane helix</keyword>
<dbReference type="Proteomes" id="UP000288805">
    <property type="component" value="Unassembled WGS sequence"/>
</dbReference>
<reference evidence="5 6" key="1">
    <citation type="journal article" date="2018" name="PLoS Genet.">
        <title>Population sequencing reveals clonal diversity and ancestral inbreeding in the grapevine cultivar Chardonnay.</title>
        <authorList>
            <person name="Roach M.J."/>
            <person name="Johnson D.L."/>
            <person name="Bohlmann J."/>
            <person name="van Vuuren H.J."/>
            <person name="Jones S.J."/>
            <person name="Pretorius I.S."/>
            <person name="Schmidt S.A."/>
            <person name="Borneman A.R."/>
        </authorList>
    </citation>
    <scope>NUCLEOTIDE SEQUENCE [LARGE SCALE GENOMIC DNA]</scope>
    <source>
        <strain evidence="6">cv. Chardonnay</strain>
        <tissue evidence="5">Leaf</tissue>
    </source>
</reference>
<evidence type="ECO:0000313" key="5">
    <source>
        <dbReference type="EMBL" id="RVW26768.1"/>
    </source>
</evidence>
<dbReference type="AlphaFoldDB" id="A0A438CU89"/>
<protein>
    <submittedName>
        <fullName evidence="5">Vacuolar-sorting receptor 4</fullName>
    </submittedName>
</protein>
<dbReference type="SUPFAM" id="SSF57196">
    <property type="entry name" value="EGF/Laminin"/>
    <property type="match status" value="1"/>
</dbReference>
<keyword evidence="5" id="KW-0675">Receptor</keyword>
<dbReference type="CDD" id="cd00054">
    <property type="entry name" value="EGF_CA"/>
    <property type="match status" value="1"/>
</dbReference>
<keyword evidence="1" id="KW-1015">Disulfide bond</keyword>
<feature type="transmembrane region" description="Helical" evidence="2">
    <location>
        <begin position="140"/>
        <end position="167"/>
    </location>
</feature>
<evidence type="ECO:0000313" key="6">
    <source>
        <dbReference type="Proteomes" id="UP000288805"/>
    </source>
</evidence>
<dbReference type="PROSITE" id="PS01187">
    <property type="entry name" value="EGF_CA"/>
    <property type="match status" value="1"/>
</dbReference>
<sequence>MTNPLRPGSQNPKLTLLFLCNCFSYLTDVDECKEKKACQCPECSCKNTWGSYECTCSGDLLYIRDHDTCISKRATEVKSAWAAVWVILIGLAMAGTGAYLVYKYRIRVLALAFTLSALIAFLLLLASFRLYPYYSRCMSIAFITIIITFFLLLLLLLLLLVLFFLALDFTLTTVIAFHHHHYLLLLPVDNICWFCTFGLLIDVSWLLFQSYMDSEIRAIMAQYMPLDSQTEVPNHVSEDHA</sequence>
<proteinExistence type="predicted"/>
<feature type="transmembrane region" description="Helical" evidence="2">
    <location>
        <begin position="187"/>
        <end position="208"/>
    </location>
</feature>
<dbReference type="Gene3D" id="2.10.25.10">
    <property type="entry name" value="Laminin"/>
    <property type="match status" value="1"/>
</dbReference>
<gene>
    <name evidence="5" type="primary">VSR4</name>
    <name evidence="5" type="ORF">CK203_115107</name>
</gene>
<accession>A0A438CU89</accession>
<evidence type="ECO:0000259" key="4">
    <source>
        <dbReference type="SMART" id="SM00179"/>
    </source>
</evidence>
<feature type="signal peptide" evidence="3">
    <location>
        <begin position="1"/>
        <end position="29"/>
    </location>
</feature>
<dbReference type="GO" id="GO:0005509">
    <property type="term" value="F:calcium ion binding"/>
    <property type="evidence" value="ECO:0007669"/>
    <property type="project" value="InterPro"/>
</dbReference>
<keyword evidence="2" id="KW-0472">Membrane</keyword>